<evidence type="ECO:0000313" key="2">
    <source>
        <dbReference type="Proteomes" id="UP000324974"/>
    </source>
</evidence>
<accession>A0A5C1AE13</accession>
<keyword evidence="2" id="KW-1185">Reference proteome</keyword>
<dbReference type="AlphaFoldDB" id="A0A5C1AE13"/>
<dbReference type="KEGG" id="lrs:PX52LOC_03391"/>
<dbReference type="Proteomes" id="UP000324974">
    <property type="component" value="Chromosome"/>
</dbReference>
<name>A0A5C1AE13_9BACT</name>
<sequence length="89" mass="10109">MALIFRGCSRCSICGEVIGHHDEIVATTHFIADKADPLWRFSDSGMHRACYQSWPHRDEFRARYEAVMGDRPQWSGRAESGSVFSSEDS</sequence>
<gene>
    <name evidence="1" type="ORF">PX52LOC_03391</name>
</gene>
<dbReference type="EMBL" id="CP042425">
    <property type="protein sequence ID" value="QEL16437.1"/>
    <property type="molecule type" value="Genomic_DNA"/>
</dbReference>
<protein>
    <submittedName>
        <fullName evidence="1">Uncharacterized protein</fullName>
    </submittedName>
</protein>
<organism evidence="1 2">
    <name type="scientific">Limnoglobus roseus</name>
    <dbReference type="NCBI Taxonomy" id="2598579"/>
    <lineage>
        <taxon>Bacteria</taxon>
        <taxon>Pseudomonadati</taxon>
        <taxon>Planctomycetota</taxon>
        <taxon>Planctomycetia</taxon>
        <taxon>Gemmatales</taxon>
        <taxon>Gemmataceae</taxon>
        <taxon>Limnoglobus</taxon>
    </lineage>
</organism>
<evidence type="ECO:0000313" key="1">
    <source>
        <dbReference type="EMBL" id="QEL16437.1"/>
    </source>
</evidence>
<proteinExistence type="predicted"/>
<reference evidence="2" key="1">
    <citation type="submission" date="2019-08" db="EMBL/GenBank/DDBJ databases">
        <title>Limnoglobus roseus gen. nov., sp. nov., a novel freshwater planctomycete with a giant genome from the family Gemmataceae.</title>
        <authorList>
            <person name="Kulichevskaya I.S."/>
            <person name="Naumoff D.G."/>
            <person name="Miroshnikov K."/>
            <person name="Ivanova A."/>
            <person name="Philippov D.A."/>
            <person name="Hakobyan A."/>
            <person name="Rijpstra I.C."/>
            <person name="Sinninghe Damste J.S."/>
            <person name="Liesack W."/>
            <person name="Dedysh S.N."/>
        </authorList>
    </citation>
    <scope>NUCLEOTIDE SEQUENCE [LARGE SCALE GENOMIC DNA]</scope>
    <source>
        <strain evidence="2">PX52</strain>
    </source>
</reference>